<dbReference type="GO" id="GO:0005506">
    <property type="term" value="F:iron ion binding"/>
    <property type="evidence" value="ECO:0007669"/>
    <property type="project" value="InterPro"/>
</dbReference>
<evidence type="ECO:0000256" key="3">
    <source>
        <dbReference type="ARBA" id="ARBA00022723"/>
    </source>
</evidence>
<comment type="caution">
    <text evidence="7">The sequence shown here is derived from an EMBL/GenBank/DDBJ whole genome shotgun (WGS) entry which is preliminary data.</text>
</comment>
<dbReference type="SUPFAM" id="SSF48264">
    <property type="entry name" value="Cytochrome P450"/>
    <property type="match status" value="1"/>
</dbReference>
<dbReference type="Gene3D" id="1.10.630.10">
    <property type="entry name" value="Cytochrome P450"/>
    <property type="match status" value="1"/>
</dbReference>
<reference evidence="7 8" key="1">
    <citation type="submission" date="2018-05" db="EMBL/GenBank/DDBJ databases">
        <title>Whole genome sequencing for identification of molecular markers to develop diagnostic detection tools for the regulated plant pathogen Lachnellula willkommii.</title>
        <authorList>
            <person name="Giroux E."/>
            <person name="Bilodeau G."/>
        </authorList>
    </citation>
    <scope>NUCLEOTIDE SEQUENCE [LARGE SCALE GENOMIC DNA]</scope>
    <source>
        <strain evidence="7 8">CBS 625.97</strain>
    </source>
</reference>
<proteinExistence type="inferred from homology"/>
<keyword evidence="4" id="KW-0560">Oxidoreductase</keyword>
<evidence type="ECO:0000256" key="5">
    <source>
        <dbReference type="ARBA" id="ARBA00023004"/>
    </source>
</evidence>
<dbReference type="Pfam" id="PF00067">
    <property type="entry name" value="p450"/>
    <property type="match status" value="2"/>
</dbReference>
<dbReference type="PRINTS" id="PR00359">
    <property type="entry name" value="BP450"/>
</dbReference>
<dbReference type="AlphaFoldDB" id="A0A7D8Z005"/>
<accession>A0A7D8Z005</accession>
<dbReference type="GO" id="GO:0004497">
    <property type="term" value="F:monooxygenase activity"/>
    <property type="evidence" value="ECO:0007669"/>
    <property type="project" value="UniProtKB-KW"/>
</dbReference>
<evidence type="ECO:0000256" key="2">
    <source>
        <dbReference type="ARBA" id="ARBA00022617"/>
    </source>
</evidence>
<keyword evidence="2" id="KW-0349">Heme</keyword>
<dbReference type="InterPro" id="IPR002397">
    <property type="entry name" value="Cyt_P450_B"/>
</dbReference>
<dbReference type="OrthoDB" id="3945418at2759"/>
<dbReference type="InterPro" id="IPR001128">
    <property type="entry name" value="Cyt_P450"/>
</dbReference>
<gene>
    <name evidence="7" type="primary">CYP55A3</name>
    <name evidence="7" type="ORF">LCER1_G001252</name>
</gene>
<dbReference type="FunFam" id="1.10.630.10:FF:000018">
    <property type="entry name" value="Cytochrome P450 monooxygenase"/>
    <property type="match status" value="1"/>
</dbReference>
<dbReference type="CDD" id="cd11030">
    <property type="entry name" value="CYP105-like"/>
    <property type="match status" value="1"/>
</dbReference>
<evidence type="ECO:0000313" key="8">
    <source>
        <dbReference type="Proteomes" id="UP000481288"/>
    </source>
</evidence>
<evidence type="ECO:0000256" key="4">
    <source>
        <dbReference type="ARBA" id="ARBA00023002"/>
    </source>
</evidence>
<dbReference type="Proteomes" id="UP000481288">
    <property type="component" value="Unassembled WGS sequence"/>
</dbReference>
<keyword evidence="3" id="KW-0479">Metal-binding</keyword>
<dbReference type="EMBL" id="QGMG01000145">
    <property type="protein sequence ID" value="TVY56634.1"/>
    <property type="molecule type" value="Genomic_DNA"/>
</dbReference>
<keyword evidence="5" id="KW-0408">Iron</keyword>
<keyword evidence="6" id="KW-0503">Monooxygenase</keyword>
<dbReference type="PANTHER" id="PTHR46696:SF6">
    <property type="entry name" value="P450, PUTATIVE (EUROFUNG)-RELATED"/>
    <property type="match status" value="1"/>
</dbReference>
<protein>
    <submittedName>
        <fullName evidence="7">Cytochrome P450 55A3</fullName>
    </submittedName>
</protein>
<keyword evidence="8" id="KW-1185">Reference proteome</keyword>
<dbReference type="PANTHER" id="PTHR46696">
    <property type="entry name" value="P450, PUTATIVE (EUROFUNG)-RELATED"/>
    <property type="match status" value="1"/>
</dbReference>
<dbReference type="InterPro" id="IPR036396">
    <property type="entry name" value="Cyt_P450_sf"/>
</dbReference>
<evidence type="ECO:0000256" key="6">
    <source>
        <dbReference type="ARBA" id="ARBA00023033"/>
    </source>
</evidence>
<name>A0A7D8Z005_9HELO</name>
<evidence type="ECO:0000256" key="1">
    <source>
        <dbReference type="ARBA" id="ARBA00010617"/>
    </source>
</evidence>
<organism evidence="7 8">
    <name type="scientific">Lachnellula cervina</name>
    <dbReference type="NCBI Taxonomy" id="1316786"/>
    <lineage>
        <taxon>Eukaryota</taxon>
        <taxon>Fungi</taxon>
        <taxon>Dikarya</taxon>
        <taxon>Ascomycota</taxon>
        <taxon>Pezizomycotina</taxon>
        <taxon>Leotiomycetes</taxon>
        <taxon>Helotiales</taxon>
        <taxon>Lachnaceae</taxon>
        <taxon>Lachnellula</taxon>
    </lineage>
</organism>
<dbReference type="GO" id="GO:0020037">
    <property type="term" value="F:heme binding"/>
    <property type="evidence" value="ECO:0007669"/>
    <property type="project" value="InterPro"/>
</dbReference>
<sequence length="367" mass="40189">MSPPSFPFARPNGAEPPVEYAQLRTHEPVSQVELFDGSIAWLVVKHQDIRTVLTDNRLSKERARPGFPELSAGGKAAAQNKATFVDMDPPQHMQQRSMVEPLFTKSHIESMRPHIQQTVDTLLDTMIKEGGSKPFDIVEKLALPVPSYIIYGILGVPFQDLPYLTNQAAIRSNGSATASEAGTANASLISYINSLVTLRSETPQDDLISLLVKTQLTPGHLTKDDVTSIAFLLLVAGNATMVSMIALGIVELLQHADQHALFVSEPEKWAKPFVEELCRFHTASALATKRVAKEDVVIGGKTIKKGEGIIAATQSGNRDEDVFPEPDVFDIRRKRGDEEALGYGWGEHRCVAEGLARAELEIVFGEL</sequence>
<comment type="similarity">
    <text evidence="1">Belongs to the cytochrome P450 family.</text>
</comment>
<dbReference type="GO" id="GO:0016705">
    <property type="term" value="F:oxidoreductase activity, acting on paired donors, with incorporation or reduction of molecular oxygen"/>
    <property type="evidence" value="ECO:0007669"/>
    <property type="project" value="InterPro"/>
</dbReference>
<evidence type="ECO:0000313" key="7">
    <source>
        <dbReference type="EMBL" id="TVY56634.1"/>
    </source>
</evidence>